<feature type="compositionally biased region" description="Polar residues" evidence="2">
    <location>
        <begin position="522"/>
        <end position="531"/>
    </location>
</feature>
<feature type="region of interest" description="Disordered" evidence="2">
    <location>
        <begin position="739"/>
        <end position="822"/>
    </location>
</feature>
<keyword evidence="1" id="KW-0479">Metal-binding</keyword>
<feature type="compositionally biased region" description="Polar residues" evidence="2">
    <location>
        <begin position="114"/>
        <end position="162"/>
    </location>
</feature>
<feature type="region of interest" description="Disordered" evidence="2">
    <location>
        <begin position="98"/>
        <end position="166"/>
    </location>
</feature>
<keyword evidence="5" id="KW-1185">Reference proteome</keyword>
<dbReference type="PROSITE" id="PS00028">
    <property type="entry name" value="ZINC_FINGER_C2H2_1"/>
    <property type="match status" value="2"/>
</dbReference>
<name>A0A8H7WCX9_9HELO</name>
<feature type="compositionally biased region" description="Low complexity" evidence="2">
    <location>
        <begin position="772"/>
        <end position="788"/>
    </location>
</feature>
<accession>A0A8H7WCX9</accession>
<evidence type="ECO:0000313" key="4">
    <source>
        <dbReference type="EMBL" id="KAG4422530.1"/>
    </source>
</evidence>
<evidence type="ECO:0000256" key="1">
    <source>
        <dbReference type="PROSITE-ProRule" id="PRU00042"/>
    </source>
</evidence>
<dbReference type="PANTHER" id="PTHR35391">
    <property type="entry name" value="C2H2-TYPE DOMAIN-CONTAINING PROTEIN-RELATED"/>
    <property type="match status" value="1"/>
</dbReference>
<feature type="region of interest" description="Disordered" evidence="2">
    <location>
        <begin position="483"/>
        <end position="544"/>
    </location>
</feature>
<dbReference type="Gene3D" id="3.30.160.60">
    <property type="entry name" value="Classic Zinc Finger"/>
    <property type="match status" value="2"/>
</dbReference>
<dbReference type="PROSITE" id="PS50157">
    <property type="entry name" value="ZINC_FINGER_C2H2_2"/>
    <property type="match status" value="1"/>
</dbReference>
<evidence type="ECO:0000259" key="3">
    <source>
        <dbReference type="PROSITE" id="PS50157"/>
    </source>
</evidence>
<dbReference type="GO" id="GO:0008270">
    <property type="term" value="F:zinc ion binding"/>
    <property type="evidence" value="ECO:0007669"/>
    <property type="project" value="UniProtKB-KW"/>
</dbReference>
<feature type="domain" description="C2H2-type" evidence="3">
    <location>
        <begin position="618"/>
        <end position="648"/>
    </location>
</feature>
<feature type="compositionally biased region" description="Polar residues" evidence="2">
    <location>
        <begin position="486"/>
        <end position="505"/>
    </location>
</feature>
<dbReference type="PANTHER" id="PTHR35391:SF3">
    <property type="entry name" value="FINGER DOMAIN PROTEIN, PUTATIVE (AFU_ORTHOLOGUE AFUA_8G04300)-RELATED"/>
    <property type="match status" value="1"/>
</dbReference>
<keyword evidence="1" id="KW-0862">Zinc</keyword>
<comment type="caution">
    <text evidence="4">The sequence shown here is derived from an EMBL/GenBank/DDBJ whole genome shotgun (WGS) entry which is preliminary data.</text>
</comment>
<feature type="region of interest" description="Disordered" evidence="2">
    <location>
        <begin position="1"/>
        <end position="40"/>
    </location>
</feature>
<feature type="compositionally biased region" description="Polar residues" evidence="2">
    <location>
        <begin position="31"/>
        <end position="40"/>
    </location>
</feature>
<feature type="region of interest" description="Disordered" evidence="2">
    <location>
        <begin position="331"/>
        <end position="410"/>
    </location>
</feature>
<feature type="compositionally biased region" description="Basic and acidic residues" evidence="2">
    <location>
        <begin position="357"/>
        <end position="373"/>
    </location>
</feature>
<evidence type="ECO:0000256" key="2">
    <source>
        <dbReference type="SAM" id="MobiDB-lite"/>
    </source>
</evidence>
<proteinExistence type="predicted"/>
<sequence length="880" mass="98521">MSTDQGQMYTRDMGPPSSDFLPRPIEIDLNPNPSRTLPNPSVATSMQWEYASSPGYGEISYGGPNIPRLTTMPNNVQGRGPSDNPLVNWYSANDGPWAPFPKDGSESVGDNRLSKQTSNRNISYSGQYRPQNTTDTSNFHFGPQSDSGYGTRRSVGTTSVFSGDTHDRDHDSYSMVAPSQDFSALTHGYNDELQQRISRTSGTWSPQTPGLTCPTCHKQVKTQSELKKHDLRHKKPFVCRVPGCSRADGFSTTNDLDRHIRSKHPSAIPENAPTKRFRCLVPGCKSKDKAWPRLDNFRSHLKRVHATFIRSDEQFDELIRRAEFWERSGIISEPEVNDQQLSPEEDTHPAHPVYESPPRDRPAHYPDVMDRTQDFIPSLGPQTESFESAAPSPEEKSPQSEESLPTTVQPVEVLKFPTRIPESRISMNNLLSTNIDPSLKKIEQAIPHLSAKVSPQGKATRPNASATDATLTEVIQKALAAANANVSDASTERIQNQESERTSLPTRKVNPKELYSTYPHAATSTSRTNDSAKLGDNPSDDTSNDFEAQKKAVEVLNIIRKLGFTVSPSKDTQAAKPLNPGSAASNKSENQITCSVCGHFRGRPCELKKHMKRHERPYGCTFLTCNKDFGSKNDWKRHENSQHFHLETWRCDSERPEGGACAKVCYRRQTFQDHLKKEHQISENEEVKKKLDSCRIGRNCQARFWCGFCKKLVDLKKKGLDAWTERFDHIDNHFMGKAGFPKQGIQDWIPVDSDKPKGDVMIPTPLGSPPDENTGSPSGSGNSPVSEGQPSNTPIHIQEDTQNHKRRAMDEAENPKPAKTRNHKDYETRVSCCQCRMPYNPKFYTSCDYCPDSHVFCESCEWKAVKIADKMPAVPLPPAA</sequence>
<evidence type="ECO:0000313" key="5">
    <source>
        <dbReference type="Proteomes" id="UP000664132"/>
    </source>
</evidence>
<dbReference type="OrthoDB" id="6077919at2759"/>
<organism evidence="4 5">
    <name type="scientific">Cadophora malorum</name>
    <dbReference type="NCBI Taxonomy" id="108018"/>
    <lineage>
        <taxon>Eukaryota</taxon>
        <taxon>Fungi</taxon>
        <taxon>Dikarya</taxon>
        <taxon>Ascomycota</taxon>
        <taxon>Pezizomycotina</taxon>
        <taxon>Leotiomycetes</taxon>
        <taxon>Helotiales</taxon>
        <taxon>Ploettnerulaceae</taxon>
        <taxon>Cadophora</taxon>
    </lineage>
</organism>
<dbReference type="InterPro" id="IPR013087">
    <property type="entry name" value="Znf_C2H2_type"/>
</dbReference>
<dbReference type="EMBL" id="JAFJYH010000047">
    <property type="protein sequence ID" value="KAG4422530.1"/>
    <property type="molecule type" value="Genomic_DNA"/>
</dbReference>
<gene>
    <name evidence="4" type="ORF">IFR04_004299</name>
</gene>
<reference evidence="4" key="1">
    <citation type="submission" date="2021-02" db="EMBL/GenBank/DDBJ databases">
        <title>Genome sequence Cadophora malorum strain M34.</title>
        <authorList>
            <person name="Stefanovic E."/>
            <person name="Vu D."/>
            <person name="Scully C."/>
            <person name="Dijksterhuis J."/>
            <person name="Roader J."/>
            <person name="Houbraken J."/>
        </authorList>
    </citation>
    <scope>NUCLEOTIDE SEQUENCE</scope>
    <source>
        <strain evidence="4">M34</strain>
    </source>
</reference>
<keyword evidence="1" id="KW-0863">Zinc-finger</keyword>
<dbReference type="AlphaFoldDB" id="A0A8H7WCX9"/>
<protein>
    <recommendedName>
        <fullName evidence="3">C2H2-type domain-containing protein</fullName>
    </recommendedName>
</protein>
<feature type="compositionally biased region" description="Basic and acidic residues" evidence="2">
    <location>
        <begin position="797"/>
        <end position="816"/>
    </location>
</feature>
<dbReference type="Proteomes" id="UP000664132">
    <property type="component" value="Unassembled WGS sequence"/>
</dbReference>
<dbReference type="SMART" id="SM00355">
    <property type="entry name" value="ZnF_C2H2"/>
    <property type="match status" value="6"/>
</dbReference>